<reference evidence="2" key="1">
    <citation type="submission" date="2018-11" db="EMBL/GenBank/DDBJ databases">
        <authorList>
            <person name="Alioto T."/>
            <person name="Alioto T."/>
        </authorList>
    </citation>
    <scope>NUCLEOTIDE SEQUENCE</scope>
</reference>
<dbReference type="EMBL" id="UYJE01003637">
    <property type="protein sequence ID" value="VDI21085.1"/>
    <property type="molecule type" value="Genomic_DNA"/>
</dbReference>
<organism evidence="2 3">
    <name type="scientific">Mytilus galloprovincialis</name>
    <name type="common">Mediterranean mussel</name>
    <dbReference type="NCBI Taxonomy" id="29158"/>
    <lineage>
        <taxon>Eukaryota</taxon>
        <taxon>Metazoa</taxon>
        <taxon>Spiralia</taxon>
        <taxon>Lophotrochozoa</taxon>
        <taxon>Mollusca</taxon>
        <taxon>Bivalvia</taxon>
        <taxon>Autobranchia</taxon>
        <taxon>Pteriomorphia</taxon>
        <taxon>Mytilida</taxon>
        <taxon>Mytiloidea</taxon>
        <taxon>Mytilidae</taxon>
        <taxon>Mytilinae</taxon>
        <taxon>Mytilus</taxon>
    </lineage>
</organism>
<protein>
    <recommendedName>
        <fullName evidence="1">Apple domain-containing protein</fullName>
    </recommendedName>
</protein>
<proteinExistence type="predicted"/>
<name>A0A8B6DLQ3_MYTGA</name>
<gene>
    <name evidence="2" type="ORF">MGAL_10B076306</name>
</gene>
<evidence type="ECO:0000313" key="2">
    <source>
        <dbReference type="EMBL" id="VDI21085.1"/>
    </source>
</evidence>
<sequence>MALLSHCVASFNIKSQTFSTTKNTRVVSNGLSSKTTKARSRVECSVLCTSADNCCSSSYDTNKKVCNLYLTCHHLTEYAEGSAIMTKNLEPVPDWFLRTKLSFDWYADFNIGQCGDGGGSNKSFANVNEWTSYYKDDTDSRIGGCQMRWVLICVDQCGQGVENDLCATVNNVTDFYRDDTDSTSKGCQMQWKLSVQDDAPEWIQNVELCYEWYTDDNQGQCGGVTNGTSCAIVNSFTAPYIDHTTGSGGGCYMRWKILIES</sequence>
<dbReference type="Proteomes" id="UP000596742">
    <property type="component" value="Unassembled WGS sequence"/>
</dbReference>
<comment type="caution">
    <text evidence="2">The sequence shown here is derived from an EMBL/GenBank/DDBJ whole genome shotgun (WGS) entry which is preliminary data.</text>
</comment>
<feature type="domain" description="Apple" evidence="1">
    <location>
        <begin position="7"/>
        <end position="89"/>
    </location>
</feature>
<dbReference type="InterPro" id="IPR003609">
    <property type="entry name" value="Pan_app"/>
</dbReference>
<dbReference type="AlphaFoldDB" id="A0A8B6DLQ3"/>
<evidence type="ECO:0000259" key="1">
    <source>
        <dbReference type="PROSITE" id="PS50948"/>
    </source>
</evidence>
<evidence type="ECO:0000313" key="3">
    <source>
        <dbReference type="Proteomes" id="UP000596742"/>
    </source>
</evidence>
<keyword evidence="3" id="KW-1185">Reference proteome</keyword>
<dbReference type="OrthoDB" id="6112368at2759"/>
<dbReference type="PROSITE" id="PS50948">
    <property type="entry name" value="PAN"/>
    <property type="match status" value="1"/>
</dbReference>
<accession>A0A8B6DLQ3</accession>